<dbReference type="GO" id="GO:0070025">
    <property type="term" value="F:carbon monoxide binding"/>
    <property type="evidence" value="ECO:0007669"/>
    <property type="project" value="TreeGrafter"/>
</dbReference>
<dbReference type="PANTHER" id="PTHR30149:SF0">
    <property type="entry name" value="HYDROGENASE MATURATION FACTOR HYPD"/>
    <property type="match status" value="1"/>
</dbReference>
<name>A0A4Z0KVV5_SALET</name>
<dbReference type="Proteomes" id="UP000298196">
    <property type="component" value="Unassembled WGS sequence"/>
</dbReference>
<dbReference type="EMBL" id="PYKI01002717">
    <property type="protein sequence ID" value="TGD47797.1"/>
    <property type="molecule type" value="Genomic_DNA"/>
</dbReference>
<evidence type="ECO:0000313" key="2">
    <source>
        <dbReference type="Proteomes" id="UP000298196"/>
    </source>
</evidence>
<dbReference type="GO" id="GO:0051539">
    <property type="term" value="F:4 iron, 4 sulfur cluster binding"/>
    <property type="evidence" value="ECO:0007669"/>
    <property type="project" value="TreeGrafter"/>
</dbReference>
<dbReference type="InterPro" id="IPR042243">
    <property type="entry name" value="HypD_1"/>
</dbReference>
<reference evidence="1 2" key="1">
    <citation type="submission" date="2018-03" db="EMBL/GenBank/DDBJ databases">
        <title>Non-Typhoidal Salmonella genome sequencing and assembly.</title>
        <authorList>
            <person name="Matchawe C."/>
        </authorList>
    </citation>
    <scope>NUCLEOTIDE SEQUENCE [LARGE SCALE GENOMIC DNA]</scope>
    <source>
        <strain evidence="1 2">22sa</strain>
    </source>
</reference>
<accession>A0A4Z0KVV5</accession>
<dbReference type="GO" id="GO:0051604">
    <property type="term" value="P:protein maturation"/>
    <property type="evidence" value="ECO:0007669"/>
    <property type="project" value="TreeGrafter"/>
</dbReference>
<dbReference type="PANTHER" id="PTHR30149">
    <property type="entry name" value="HYDROGENASE PROTEIN ASSEMBLY PROTEIN HYPD"/>
    <property type="match status" value="1"/>
</dbReference>
<feature type="non-terminal residue" evidence="1">
    <location>
        <position position="1"/>
    </location>
</feature>
<dbReference type="AlphaFoldDB" id="A0A4Z0KVV5"/>
<dbReference type="Pfam" id="PF01924">
    <property type="entry name" value="HypD"/>
    <property type="match status" value="1"/>
</dbReference>
<organism evidence="1 2">
    <name type="scientific">Salmonella enterica subsp. enterica serovar Poona</name>
    <dbReference type="NCBI Taxonomy" id="436295"/>
    <lineage>
        <taxon>Bacteria</taxon>
        <taxon>Pseudomonadati</taxon>
        <taxon>Pseudomonadota</taxon>
        <taxon>Gammaproteobacteria</taxon>
        <taxon>Enterobacterales</taxon>
        <taxon>Enterobacteriaceae</taxon>
        <taxon>Salmonella</taxon>
    </lineage>
</organism>
<proteinExistence type="predicted"/>
<gene>
    <name evidence="1" type="ORF">C9F07_27095</name>
</gene>
<protein>
    <submittedName>
        <fullName evidence="1">Hydrogenase formation protein HypD</fullName>
    </submittedName>
</protein>
<evidence type="ECO:0000313" key="1">
    <source>
        <dbReference type="EMBL" id="TGD47797.1"/>
    </source>
</evidence>
<keyword evidence="2" id="KW-1185">Reference proteome</keyword>
<feature type="non-terminal residue" evidence="1">
    <location>
        <position position="107"/>
    </location>
</feature>
<dbReference type="Gene3D" id="3.40.50.11750">
    <property type="entry name" value="HypD, alpha/beta domain 1"/>
    <property type="match status" value="1"/>
</dbReference>
<dbReference type="GO" id="GO:0005506">
    <property type="term" value="F:iron ion binding"/>
    <property type="evidence" value="ECO:0007669"/>
    <property type="project" value="TreeGrafter"/>
</dbReference>
<comment type="caution">
    <text evidence="1">The sequence shown here is derived from an EMBL/GenBank/DDBJ whole genome shotgun (WGS) entry which is preliminary data.</text>
</comment>
<sequence>AQDPPPRTVVFFGQGVDTTMPTTAITLQQAKQRDVRNFYFFCQHITLIPTLRSLLEQPDNGIDAFLAPGPVRMVIGTAADQFIAADVNRPLVVAGGVPGALLDGGGR</sequence>
<dbReference type="InterPro" id="IPR002780">
    <property type="entry name" value="Hyd_form_HypD"/>
</dbReference>